<feature type="domain" description="Glycosyl hydrolase family 13 catalytic" evidence="1">
    <location>
        <begin position="1"/>
        <end position="139"/>
    </location>
</feature>
<evidence type="ECO:0000313" key="3">
    <source>
        <dbReference type="Proteomes" id="UP000800200"/>
    </source>
</evidence>
<gene>
    <name evidence="2" type="ORF">K469DRAFT_701355</name>
</gene>
<reference evidence="2" key="1">
    <citation type="journal article" date="2020" name="Stud. Mycol.">
        <title>101 Dothideomycetes genomes: a test case for predicting lifestyles and emergence of pathogens.</title>
        <authorList>
            <person name="Haridas S."/>
            <person name="Albert R."/>
            <person name="Binder M."/>
            <person name="Bloem J."/>
            <person name="Labutti K."/>
            <person name="Salamov A."/>
            <person name="Andreopoulos B."/>
            <person name="Baker S."/>
            <person name="Barry K."/>
            <person name="Bills G."/>
            <person name="Bluhm B."/>
            <person name="Cannon C."/>
            <person name="Castanera R."/>
            <person name="Culley D."/>
            <person name="Daum C."/>
            <person name="Ezra D."/>
            <person name="Gonzalez J."/>
            <person name="Henrissat B."/>
            <person name="Kuo A."/>
            <person name="Liang C."/>
            <person name="Lipzen A."/>
            <person name="Lutzoni F."/>
            <person name="Magnuson J."/>
            <person name="Mondo S."/>
            <person name="Nolan M."/>
            <person name="Ohm R."/>
            <person name="Pangilinan J."/>
            <person name="Park H.-J."/>
            <person name="Ramirez L."/>
            <person name="Alfaro M."/>
            <person name="Sun H."/>
            <person name="Tritt A."/>
            <person name="Yoshinaga Y."/>
            <person name="Zwiers L.-H."/>
            <person name="Turgeon B."/>
            <person name="Goodwin S."/>
            <person name="Spatafora J."/>
            <person name="Crous P."/>
            <person name="Grigoriev I."/>
        </authorList>
    </citation>
    <scope>NUCLEOTIDE SEQUENCE</scope>
    <source>
        <strain evidence="2">CBS 207.26</strain>
    </source>
</reference>
<organism evidence="2 3">
    <name type="scientific">Zopfia rhizophila CBS 207.26</name>
    <dbReference type="NCBI Taxonomy" id="1314779"/>
    <lineage>
        <taxon>Eukaryota</taxon>
        <taxon>Fungi</taxon>
        <taxon>Dikarya</taxon>
        <taxon>Ascomycota</taxon>
        <taxon>Pezizomycotina</taxon>
        <taxon>Dothideomycetes</taxon>
        <taxon>Dothideomycetes incertae sedis</taxon>
        <taxon>Zopfiaceae</taxon>
        <taxon>Zopfia</taxon>
    </lineage>
</organism>
<dbReference type="SUPFAM" id="SSF51445">
    <property type="entry name" value="(Trans)glycosidases"/>
    <property type="match status" value="1"/>
</dbReference>
<dbReference type="Gene3D" id="3.20.20.80">
    <property type="entry name" value="Glycosidases"/>
    <property type="match status" value="1"/>
</dbReference>
<dbReference type="GO" id="GO:0005975">
    <property type="term" value="P:carbohydrate metabolic process"/>
    <property type="evidence" value="ECO:0007669"/>
    <property type="project" value="InterPro"/>
</dbReference>
<name>A0A6A6D8U8_9PEZI</name>
<evidence type="ECO:0000313" key="2">
    <source>
        <dbReference type="EMBL" id="KAF2175857.1"/>
    </source>
</evidence>
<dbReference type="GO" id="GO:0016787">
    <property type="term" value="F:hydrolase activity"/>
    <property type="evidence" value="ECO:0007669"/>
    <property type="project" value="UniProtKB-KW"/>
</dbReference>
<accession>A0A6A6D8U8</accession>
<keyword evidence="2" id="KW-0378">Hydrolase</keyword>
<proteinExistence type="predicted"/>
<dbReference type="InterPro" id="IPR017853">
    <property type="entry name" value="GH"/>
</dbReference>
<dbReference type="Proteomes" id="UP000800200">
    <property type="component" value="Unassembled WGS sequence"/>
</dbReference>
<dbReference type="OrthoDB" id="1740265at2759"/>
<dbReference type="InterPro" id="IPR006047">
    <property type="entry name" value="GH13_cat_dom"/>
</dbReference>
<dbReference type="AlphaFoldDB" id="A0A6A6D8U8"/>
<dbReference type="Pfam" id="PF00128">
    <property type="entry name" value="Alpha-amylase"/>
    <property type="match status" value="1"/>
</dbReference>
<protein>
    <submittedName>
        <fullName evidence="2">Glycoside hydrolase family 13 protein</fullName>
    </submittedName>
</protein>
<sequence length="163" mass="19057">MDIINFILKVPKLPDAFITNTDSEYQPAIDFTSGYRLRAICARAMLSADKQRPNVHTYLRELNKRVFSKYNMCTVGEMPCGVDPYKASRYVARESREFSIVLQFSHMEIDNTDGDKWTVHKWTPPPLEEILRIWQQHMLGNHSRIPNSAGLWRLRLIYVPGWN</sequence>
<evidence type="ECO:0000259" key="1">
    <source>
        <dbReference type="Pfam" id="PF00128"/>
    </source>
</evidence>
<keyword evidence="3" id="KW-1185">Reference proteome</keyword>
<dbReference type="EMBL" id="ML994722">
    <property type="protein sequence ID" value="KAF2175857.1"/>
    <property type="molecule type" value="Genomic_DNA"/>
</dbReference>